<dbReference type="SUPFAM" id="SSF50494">
    <property type="entry name" value="Trypsin-like serine proteases"/>
    <property type="match status" value="1"/>
</dbReference>
<dbReference type="InterPro" id="IPR001940">
    <property type="entry name" value="Peptidase_S1C"/>
</dbReference>
<dbReference type="Pfam" id="PF13365">
    <property type="entry name" value="Trypsin_2"/>
    <property type="match status" value="1"/>
</dbReference>
<dbReference type="PANTHER" id="PTHR43019">
    <property type="entry name" value="SERINE ENDOPROTEASE DEGS"/>
    <property type="match status" value="1"/>
</dbReference>
<name>A0A2N3LUQ4_9HYPH</name>
<dbReference type="EMBL" id="PJNW01000012">
    <property type="protein sequence ID" value="PKR88370.1"/>
    <property type="molecule type" value="Genomic_DNA"/>
</dbReference>
<accession>A0A2N3LUQ4</accession>
<dbReference type="OrthoDB" id="1522627at2"/>
<dbReference type="GO" id="GO:0006508">
    <property type="term" value="P:proteolysis"/>
    <property type="evidence" value="ECO:0007669"/>
    <property type="project" value="InterPro"/>
</dbReference>
<dbReference type="AlphaFoldDB" id="A0A2N3LUQ4"/>
<proteinExistence type="predicted"/>
<gene>
    <name evidence="2" type="ORF">CXZ10_15240</name>
</gene>
<protein>
    <recommendedName>
        <fullName evidence="4">Serine protease</fullName>
    </recommendedName>
</protein>
<organism evidence="2 3">
    <name type="scientific">Pleomorphomonas diazotrophica</name>
    <dbReference type="NCBI Taxonomy" id="1166257"/>
    <lineage>
        <taxon>Bacteria</taxon>
        <taxon>Pseudomonadati</taxon>
        <taxon>Pseudomonadota</taxon>
        <taxon>Alphaproteobacteria</taxon>
        <taxon>Hyphomicrobiales</taxon>
        <taxon>Pleomorphomonadaceae</taxon>
        <taxon>Pleomorphomonas</taxon>
    </lineage>
</organism>
<dbReference type="GO" id="GO:0004252">
    <property type="term" value="F:serine-type endopeptidase activity"/>
    <property type="evidence" value="ECO:0007669"/>
    <property type="project" value="InterPro"/>
</dbReference>
<evidence type="ECO:0000313" key="3">
    <source>
        <dbReference type="Proteomes" id="UP000233491"/>
    </source>
</evidence>
<reference evidence="2 3" key="1">
    <citation type="submission" date="2017-12" db="EMBL/GenBank/DDBJ databases">
        <title>Anaerobic carbon monoxide metabolism by Pleomorphomonas carboxyditropha sp. nov., a new mesophilic hydrogenogenic carboxidotroph.</title>
        <authorList>
            <person name="Esquivel-Elizondo S."/>
            <person name="Krajmalnik-Brown R."/>
        </authorList>
    </citation>
    <scope>NUCLEOTIDE SEQUENCE [LARGE SCALE GENOMIC DNA]</scope>
    <source>
        <strain evidence="2 3">R5-392</strain>
    </source>
</reference>
<evidence type="ECO:0000256" key="1">
    <source>
        <dbReference type="SAM" id="MobiDB-lite"/>
    </source>
</evidence>
<comment type="caution">
    <text evidence="2">The sequence shown here is derived from an EMBL/GenBank/DDBJ whole genome shotgun (WGS) entry which is preliminary data.</text>
</comment>
<dbReference type="PRINTS" id="PR00834">
    <property type="entry name" value="PROTEASES2C"/>
</dbReference>
<evidence type="ECO:0000313" key="2">
    <source>
        <dbReference type="EMBL" id="PKR88370.1"/>
    </source>
</evidence>
<keyword evidence="3" id="KW-1185">Reference proteome</keyword>
<dbReference type="PANTHER" id="PTHR43019:SF23">
    <property type="entry name" value="PROTEASE DO-LIKE 5, CHLOROPLASTIC"/>
    <property type="match status" value="1"/>
</dbReference>
<feature type="region of interest" description="Disordered" evidence="1">
    <location>
        <begin position="190"/>
        <end position="223"/>
    </location>
</feature>
<dbReference type="Proteomes" id="UP000233491">
    <property type="component" value="Unassembled WGS sequence"/>
</dbReference>
<dbReference type="Gene3D" id="2.40.10.10">
    <property type="entry name" value="Trypsin-like serine proteases"/>
    <property type="match status" value="2"/>
</dbReference>
<dbReference type="InterPro" id="IPR043504">
    <property type="entry name" value="Peptidase_S1_PA_chymotrypsin"/>
</dbReference>
<sequence>MGRDLMAVLGRFTWLLAVLATLSVPAAAYDRSYYTTDQPYSLTATWMVAVNLARKSCFLGINYANGVNIEIGLDQSRAEPTYFMMFGSKSWNYEEGQTYGVTLKYDGASTWTGKGFGIGVNAIRGVALEGLEKAAIDEMAAGKRFSLKIGRRDYGRYPLTGTRHALAKMDECIAAIADGRISLAEIAREYEEDRVSPPPNGNFGAKKDETPDDPHGGTPDKADKDAVRAYGTGFFVNGDGYLLTNAHVVEGCEDAMVRQGISGIQPATIVAREPTNDLAILKVNRTSPVFGKFRGAPQIRLGDPIVAFGYPLSGYLSSTGNLSKGVVSALAGAGDEASRLQISAPIQSGNSGGAVVDQSGHVVGVVVAKSNVTPHGTGVEVIQNANFAIKSGIVQFFLDAHQVRYEVEPPGEEMKTPDVANIARSFTAQVICEVKG</sequence>
<evidence type="ECO:0008006" key="4">
    <source>
        <dbReference type="Google" id="ProtNLM"/>
    </source>
</evidence>
<dbReference type="InterPro" id="IPR009003">
    <property type="entry name" value="Peptidase_S1_PA"/>
</dbReference>
<feature type="compositionally biased region" description="Basic and acidic residues" evidence="1">
    <location>
        <begin position="205"/>
        <end position="223"/>
    </location>
</feature>